<dbReference type="Pfam" id="PF13715">
    <property type="entry name" value="CarbopepD_reg_2"/>
    <property type="match status" value="1"/>
</dbReference>
<proteinExistence type="inferred from homology"/>
<dbReference type="SUPFAM" id="SSF49464">
    <property type="entry name" value="Carboxypeptidase regulatory domain-like"/>
    <property type="match status" value="1"/>
</dbReference>
<keyword evidence="4" id="KW-0798">TonB box</keyword>
<evidence type="ECO:0000256" key="3">
    <source>
        <dbReference type="ARBA" id="ARBA00023237"/>
    </source>
</evidence>
<dbReference type="EMBL" id="FUZZ01000002">
    <property type="protein sequence ID" value="SKD05362.1"/>
    <property type="molecule type" value="Genomic_DNA"/>
</dbReference>
<reference evidence="8 9" key="1">
    <citation type="submission" date="2017-02" db="EMBL/GenBank/DDBJ databases">
        <authorList>
            <person name="Peterson S.W."/>
        </authorList>
    </citation>
    <scope>NUCLEOTIDE SEQUENCE [LARGE SCALE GENOMIC DNA]</scope>
    <source>
        <strain evidence="8 9">DSM 18108</strain>
    </source>
</reference>
<gene>
    <name evidence="8" type="ORF">SAMN05660461_3078</name>
</gene>
<evidence type="ECO:0000256" key="4">
    <source>
        <dbReference type="RuleBase" id="RU003357"/>
    </source>
</evidence>
<evidence type="ECO:0000256" key="2">
    <source>
        <dbReference type="ARBA" id="ARBA00023136"/>
    </source>
</evidence>
<feature type="domain" description="TonB-dependent receptor plug" evidence="7">
    <location>
        <begin position="245"/>
        <end position="331"/>
    </location>
</feature>
<dbReference type="Gene3D" id="2.60.40.1120">
    <property type="entry name" value="Carboxypeptidase-like, regulatory domain"/>
    <property type="match status" value="1"/>
</dbReference>
<keyword evidence="5" id="KW-0732">Signal</keyword>
<dbReference type="SUPFAM" id="SSF56935">
    <property type="entry name" value="Porins"/>
    <property type="match status" value="1"/>
</dbReference>
<dbReference type="PANTHER" id="PTHR40980:SF4">
    <property type="entry name" value="TONB-DEPENDENT RECEPTOR-LIKE BETA-BARREL DOMAIN-CONTAINING PROTEIN"/>
    <property type="match status" value="1"/>
</dbReference>
<dbReference type="InterPro" id="IPR008969">
    <property type="entry name" value="CarboxyPept-like_regulatory"/>
</dbReference>
<feature type="signal peptide" evidence="5">
    <location>
        <begin position="1"/>
        <end position="39"/>
    </location>
</feature>
<name>A0A1T5NY46_9BACT</name>
<feature type="domain" description="TonB-dependent receptor-like beta-barrel" evidence="6">
    <location>
        <begin position="540"/>
        <end position="1036"/>
    </location>
</feature>
<dbReference type="InterPro" id="IPR000531">
    <property type="entry name" value="Beta-barrel_TonB"/>
</dbReference>
<evidence type="ECO:0000259" key="6">
    <source>
        <dbReference type="Pfam" id="PF00593"/>
    </source>
</evidence>
<feature type="chain" id="PRO_5012504739" evidence="5">
    <location>
        <begin position="40"/>
        <end position="1092"/>
    </location>
</feature>
<dbReference type="AlphaFoldDB" id="A0A1T5NY46"/>
<keyword evidence="8" id="KW-0675">Receptor</keyword>
<keyword evidence="3" id="KW-0998">Cell outer membrane</keyword>
<comment type="similarity">
    <text evidence="4">Belongs to the TonB-dependent receptor family.</text>
</comment>
<dbReference type="STRING" id="393003.SAMN05660461_3078"/>
<dbReference type="InterPro" id="IPR036942">
    <property type="entry name" value="Beta-barrel_TonB_sf"/>
</dbReference>
<evidence type="ECO:0000313" key="9">
    <source>
        <dbReference type="Proteomes" id="UP000190166"/>
    </source>
</evidence>
<organism evidence="8 9">
    <name type="scientific">Chitinophaga ginsengisegetis</name>
    <dbReference type="NCBI Taxonomy" id="393003"/>
    <lineage>
        <taxon>Bacteria</taxon>
        <taxon>Pseudomonadati</taxon>
        <taxon>Bacteroidota</taxon>
        <taxon>Chitinophagia</taxon>
        <taxon>Chitinophagales</taxon>
        <taxon>Chitinophagaceae</taxon>
        <taxon>Chitinophaga</taxon>
    </lineage>
</organism>
<dbReference type="InterPro" id="IPR012910">
    <property type="entry name" value="Plug_dom"/>
</dbReference>
<dbReference type="InterPro" id="IPR037066">
    <property type="entry name" value="Plug_dom_sf"/>
</dbReference>
<evidence type="ECO:0000313" key="8">
    <source>
        <dbReference type="EMBL" id="SKD05362.1"/>
    </source>
</evidence>
<comment type="subcellular location">
    <subcellularLocation>
        <location evidence="1 4">Cell outer membrane</location>
    </subcellularLocation>
</comment>
<sequence length="1092" mass="121602">MNYNFNQKKQNRQNGENRKRLFSLLLAIFFLGSLSPASAQLSALTEKVSVLQNQTSALKIIELLDQQSAYQFTYAQEQLAAVKIPAFKAEGIKLGEVLTLLQKQYGLQFAIRESNISVKSGPKPEHKRDTIPTGFPEKSPGRITGKIIDEETGEPLPGVTVRIGSKGTTSGIDGAFSIILSKGKYEAEISSVGYGKKLVTDIAVQDSQVFELNVTLKKKKNTLAAIVVRSSAKKESVASLYVRQKNNAGITDGISAEQIDRTPDKNIAETLKRISGLTSLDNKYVVVRGLGERYNQAMMNGQIMPSTELNRKNFSYDIIPSNLVDNVVVTKTLTPDLSAEFGGGLVQINTKDIPTDDFFSITVGTAVNDKTTGKTFRSPVIGKGEYTGSIPDDRKLLGTTDWKSYAAIVSSGHFDAGSQDDRILKDPSLFSNNWGLKNYKPGPAYNGQIAAGKVVHLPKEQSLGFMASASYRSTWQTQDIRMSRDGYLPSGNEEAGFSGKRYGFVSNLGATAGIGYHNRHHKLSLQSIYLRTLDQQFVLGTGNQQDHGQNVGYYDMLTATRLWQNQLKTEHQIGRNGVKLNLAANYTVLDRLKPDNKQANFGYVGSKTDGPDVATADFSVTNALSGGVSAGALRWWSRAYEKDWGWNADLSVPFRFSLGRLPVTNMLKAGYTGWNKDRLFWVLITGSKGFTDGNPEPLSEAFNPAGGGEIYASKFGDDFHKKPTLHAGYLMMDNKIANKLRLVYGVRAEYFNLNGANAILESFVTNQKKNNGDLTDYSDLYNREPDWNFFPSANLTYSLTSKMNLRLAYSKSIIRPDLREIAFFREYDFELGGSYWSQSPITSTKIHHLDFRYEWYPAAGEVLSFSLFYKKLLYPMEIFAMQNKLFELRNDKDAINKGIEAEARKSLAFTGVPVLKNITLYGNFTRLFATVRPMTVGYTGQDANNPNKLYVTENIGAEEKRPQSGASNFMYNAGLYYDQKSFSLSLSYNKISNRFYRVGTDEVGSLYEQPMQSLDAQLAVRLLKDKASIKLNVGNLLNSKYLIYVNRYNGSYTPQDGHTPTTKELLYQKGTDMLDYEGAPGRTYSLSFSYNF</sequence>
<dbReference type="Pfam" id="PF00593">
    <property type="entry name" value="TonB_dep_Rec_b-barrel"/>
    <property type="match status" value="1"/>
</dbReference>
<keyword evidence="9" id="KW-1185">Reference proteome</keyword>
<dbReference type="GO" id="GO:0009279">
    <property type="term" value="C:cell outer membrane"/>
    <property type="evidence" value="ECO:0007669"/>
    <property type="project" value="UniProtKB-SubCell"/>
</dbReference>
<dbReference type="Gene3D" id="2.40.170.20">
    <property type="entry name" value="TonB-dependent receptor, beta-barrel domain"/>
    <property type="match status" value="1"/>
</dbReference>
<evidence type="ECO:0000259" key="7">
    <source>
        <dbReference type="Pfam" id="PF07715"/>
    </source>
</evidence>
<keyword evidence="2 4" id="KW-0472">Membrane</keyword>
<dbReference type="Proteomes" id="UP000190166">
    <property type="component" value="Unassembled WGS sequence"/>
</dbReference>
<dbReference type="Pfam" id="PF07715">
    <property type="entry name" value="Plug"/>
    <property type="match status" value="1"/>
</dbReference>
<accession>A0A1T5NY46</accession>
<evidence type="ECO:0000256" key="1">
    <source>
        <dbReference type="ARBA" id="ARBA00004442"/>
    </source>
</evidence>
<dbReference type="PANTHER" id="PTHR40980">
    <property type="entry name" value="PLUG DOMAIN-CONTAINING PROTEIN"/>
    <property type="match status" value="1"/>
</dbReference>
<dbReference type="Gene3D" id="2.170.130.10">
    <property type="entry name" value="TonB-dependent receptor, plug domain"/>
    <property type="match status" value="1"/>
</dbReference>
<protein>
    <submittedName>
        <fullName evidence="8">Outer membrane receptor proteins, mostly Fe transport</fullName>
    </submittedName>
</protein>
<evidence type="ECO:0000256" key="5">
    <source>
        <dbReference type="SAM" id="SignalP"/>
    </source>
</evidence>